<accession>A0ABD0KG42</accession>
<keyword evidence="3" id="KW-1133">Transmembrane helix</keyword>
<comment type="pathway">
    <text evidence="3">Protein modification; protein glycosylation.</text>
</comment>
<dbReference type="EMBL" id="JACVVK020000187">
    <property type="protein sequence ID" value="KAK7485857.1"/>
    <property type="molecule type" value="Genomic_DNA"/>
</dbReference>
<keyword evidence="2 3" id="KW-0808">Transferase</keyword>
<dbReference type="AlphaFoldDB" id="A0ABD0KG42"/>
<comment type="caution">
    <text evidence="5">The sequence shown here is derived from an EMBL/GenBank/DDBJ whole genome shotgun (WGS) entry which is preliminary data.</text>
</comment>
<evidence type="ECO:0000313" key="6">
    <source>
        <dbReference type="Proteomes" id="UP001519460"/>
    </source>
</evidence>
<dbReference type="CDD" id="cd11301">
    <property type="entry name" value="Fut1_Fut2_like"/>
    <property type="match status" value="1"/>
</dbReference>
<dbReference type="EC" id="2.4.1.-" evidence="3"/>
<keyword evidence="3" id="KW-0812">Transmembrane</keyword>
<evidence type="ECO:0000313" key="5">
    <source>
        <dbReference type="EMBL" id="KAK7485857.1"/>
    </source>
</evidence>
<evidence type="ECO:0000256" key="2">
    <source>
        <dbReference type="ARBA" id="ARBA00022679"/>
    </source>
</evidence>
<evidence type="ECO:0000256" key="4">
    <source>
        <dbReference type="SAM" id="MobiDB-lite"/>
    </source>
</evidence>
<keyword evidence="6" id="KW-1185">Reference proteome</keyword>
<feature type="compositionally biased region" description="Basic and acidic residues" evidence="4">
    <location>
        <begin position="282"/>
        <end position="297"/>
    </location>
</feature>
<dbReference type="PANTHER" id="PTHR11927">
    <property type="entry name" value="GALACTOSIDE 2-L-FUCOSYLTRANSFERASE"/>
    <property type="match status" value="1"/>
</dbReference>
<keyword evidence="3" id="KW-0735">Signal-anchor</keyword>
<keyword evidence="3" id="KW-0333">Golgi apparatus</keyword>
<dbReference type="PANTHER" id="PTHR11927:SF9">
    <property type="entry name" value="L-FUCOSYLTRANSFERASE"/>
    <property type="match status" value="1"/>
</dbReference>
<evidence type="ECO:0000256" key="3">
    <source>
        <dbReference type="RuleBase" id="RU363129"/>
    </source>
</evidence>
<proteinExistence type="inferred from homology"/>
<organism evidence="5 6">
    <name type="scientific">Batillaria attramentaria</name>
    <dbReference type="NCBI Taxonomy" id="370345"/>
    <lineage>
        <taxon>Eukaryota</taxon>
        <taxon>Metazoa</taxon>
        <taxon>Spiralia</taxon>
        <taxon>Lophotrochozoa</taxon>
        <taxon>Mollusca</taxon>
        <taxon>Gastropoda</taxon>
        <taxon>Caenogastropoda</taxon>
        <taxon>Sorbeoconcha</taxon>
        <taxon>Cerithioidea</taxon>
        <taxon>Batillariidae</taxon>
        <taxon>Batillaria</taxon>
    </lineage>
</organism>
<comment type="similarity">
    <text evidence="3">Belongs to the glycosyltransferase 11 family.</text>
</comment>
<keyword evidence="3" id="KW-0325">Glycoprotein</keyword>
<sequence>MPDQCFCFTGRYSGSRRLLRVLRVLLIVSLLLVVLPLLYTHMTVHRMTPLLSHNFTTNCSCANKVDRGPRSPSGHPNNSELCASSRESGIDNSVLRPKPADHNASQTVSRPQWRGIYWYDYQAGPSGNRSRTCGPEKRPQYLCTISYGRTGNGMFAYASSLGMALLNNMTLVLFPSPYTSLLFQTFDLRAKVDWDLEICGDSCPRDERACCAFSERLMNLGKVCGRVQMVHGYLQSWRYFQHAETEVRKEFQFKATIRAQSERLLYRLRRGAATNTTANQTDDARAIEKHPSPDSRDMSNASLTLIGVHVRHKDITTQEHFVKHGYQVPNMSYYQNAMQLFSARFPNILFVVATDHSEYVKDKVMPLCRAMNARCHMINNAAGVDLAVLAGCDHVVMSVGSFGWWAAWLAGGQVVYYKHPAREGSRLKHNINHNDYFPPEWIGLE</sequence>
<dbReference type="GO" id="GO:0032580">
    <property type="term" value="C:Golgi cisterna membrane"/>
    <property type="evidence" value="ECO:0007669"/>
    <property type="project" value="UniProtKB-SubCell"/>
</dbReference>
<dbReference type="Proteomes" id="UP001519460">
    <property type="component" value="Unassembled WGS sequence"/>
</dbReference>
<dbReference type="GO" id="GO:0016757">
    <property type="term" value="F:glycosyltransferase activity"/>
    <property type="evidence" value="ECO:0007669"/>
    <property type="project" value="UniProtKB-KW"/>
</dbReference>
<gene>
    <name evidence="5" type="ORF">BaRGS_00022852</name>
</gene>
<reference evidence="5 6" key="1">
    <citation type="journal article" date="2023" name="Sci. Data">
        <title>Genome assembly of the Korean intertidal mud-creeper Batillaria attramentaria.</title>
        <authorList>
            <person name="Patra A.K."/>
            <person name="Ho P.T."/>
            <person name="Jun S."/>
            <person name="Lee S.J."/>
            <person name="Kim Y."/>
            <person name="Won Y.J."/>
        </authorList>
    </citation>
    <scope>NUCLEOTIDE SEQUENCE [LARGE SCALE GENOMIC DNA]</scope>
    <source>
        <strain evidence="5">Wonlab-2016</strain>
    </source>
</reference>
<feature type="region of interest" description="Disordered" evidence="4">
    <location>
        <begin position="276"/>
        <end position="298"/>
    </location>
</feature>
<dbReference type="Pfam" id="PF01531">
    <property type="entry name" value="Glyco_transf_11"/>
    <property type="match status" value="1"/>
</dbReference>
<keyword evidence="3" id="KW-0472">Membrane</keyword>
<evidence type="ECO:0000256" key="1">
    <source>
        <dbReference type="ARBA" id="ARBA00022676"/>
    </source>
</evidence>
<keyword evidence="1 3" id="KW-0328">Glycosyltransferase</keyword>
<dbReference type="InterPro" id="IPR002516">
    <property type="entry name" value="Glyco_trans_11"/>
</dbReference>
<protein>
    <recommendedName>
        <fullName evidence="3">L-Fucosyltransferase</fullName>
        <ecNumber evidence="3">2.4.1.-</ecNumber>
    </recommendedName>
</protein>
<comment type="subcellular location">
    <subcellularLocation>
        <location evidence="3">Golgi apparatus</location>
        <location evidence="3">Golgi stack membrane</location>
        <topology evidence="3">Single-pass type II membrane protein</topology>
    </subcellularLocation>
</comment>
<name>A0ABD0KG42_9CAEN</name>
<feature type="transmembrane region" description="Helical" evidence="3">
    <location>
        <begin position="21"/>
        <end position="39"/>
    </location>
</feature>